<reference evidence="1 2" key="1">
    <citation type="submission" date="2020-08" db="EMBL/GenBank/DDBJ databases">
        <title>Genomic Encyclopedia of Type Strains, Phase III (KMG-III): the genomes of soil and plant-associated and newly described type strains.</title>
        <authorList>
            <person name="Whitman W."/>
        </authorList>
    </citation>
    <scope>NUCLEOTIDE SEQUENCE [LARGE SCALE GENOMIC DNA]</scope>
    <source>
        <strain evidence="1 2">CECT 8577</strain>
    </source>
</reference>
<dbReference type="EMBL" id="JACHWU010000001">
    <property type="protein sequence ID" value="MBB3050424.1"/>
    <property type="molecule type" value="Genomic_DNA"/>
</dbReference>
<proteinExistence type="predicted"/>
<sequence length="107" mass="12030">MQALIIHDIELLPETTSEQFEKFVTTRDYVECANFDCIRSFVVVRADESGRAYRELIQVTDMDAFITATKTERFAELEKDFSALARITGEETTYSTVGTGYVAGGVE</sequence>
<evidence type="ECO:0000313" key="1">
    <source>
        <dbReference type="EMBL" id="MBB3050424.1"/>
    </source>
</evidence>
<accession>A0A839RZE1</accession>
<evidence type="ECO:0000313" key="2">
    <source>
        <dbReference type="Proteomes" id="UP000550714"/>
    </source>
</evidence>
<keyword evidence="2" id="KW-1185">Reference proteome</keyword>
<dbReference type="Pfam" id="PF11639">
    <property type="entry name" value="HapK"/>
    <property type="match status" value="1"/>
</dbReference>
<dbReference type="RefSeq" id="WP_183649588.1">
    <property type="nucleotide sequence ID" value="NZ_JACHWU010000001.1"/>
</dbReference>
<comment type="caution">
    <text evidence="1">The sequence shown here is derived from an EMBL/GenBank/DDBJ whole genome shotgun (WGS) entry which is preliminary data.</text>
</comment>
<dbReference type="InterPro" id="IPR021667">
    <property type="entry name" value="HapK"/>
</dbReference>
<organism evidence="1 2">
    <name type="scientific">Prauserella isguenensis</name>
    <dbReference type="NCBI Taxonomy" id="1470180"/>
    <lineage>
        <taxon>Bacteria</taxon>
        <taxon>Bacillati</taxon>
        <taxon>Actinomycetota</taxon>
        <taxon>Actinomycetes</taxon>
        <taxon>Pseudonocardiales</taxon>
        <taxon>Pseudonocardiaceae</taxon>
        <taxon>Prauserella</taxon>
    </lineage>
</organism>
<gene>
    <name evidence="1" type="ORF">FHS23_001419</name>
</gene>
<dbReference type="AlphaFoldDB" id="A0A839RZE1"/>
<name>A0A839RZE1_9PSEU</name>
<dbReference type="Proteomes" id="UP000550714">
    <property type="component" value="Unassembled WGS sequence"/>
</dbReference>
<protein>
    <submittedName>
        <fullName evidence="1">Uncharacterized protein</fullName>
    </submittedName>
</protein>
<dbReference type="Gene3D" id="3.30.70.100">
    <property type="match status" value="1"/>
</dbReference>